<dbReference type="Gene3D" id="2.10.70.100">
    <property type="match status" value="1"/>
</dbReference>
<evidence type="ECO:0000256" key="6">
    <source>
        <dbReference type="ARBA" id="ARBA00022777"/>
    </source>
</evidence>
<dbReference type="PROSITE" id="PS50109">
    <property type="entry name" value="HIS_KIN"/>
    <property type="match status" value="1"/>
</dbReference>
<dbReference type="InterPro" id="IPR003661">
    <property type="entry name" value="HisK_dim/P_dom"/>
</dbReference>
<dbReference type="InterPro" id="IPR000700">
    <property type="entry name" value="PAS-assoc_C"/>
</dbReference>
<dbReference type="EC" id="2.7.13.3" evidence="3"/>
<dbReference type="InterPro" id="IPR001789">
    <property type="entry name" value="Sig_transdc_resp-reg_receiver"/>
</dbReference>
<keyword evidence="6 15" id="KW-0418">Kinase</keyword>
<dbReference type="InterPro" id="IPR011006">
    <property type="entry name" value="CheY-like_superfamily"/>
</dbReference>
<evidence type="ECO:0000256" key="1">
    <source>
        <dbReference type="ARBA" id="ARBA00000085"/>
    </source>
</evidence>
<dbReference type="InterPro" id="IPR013655">
    <property type="entry name" value="PAS_fold_3"/>
</dbReference>
<evidence type="ECO:0000313" key="15">
    <source>
        <dbReference type="EMBL" id="BAY97759.1"/>
    </source>
</evidence>
<dbReference type="EMBL" id="AP018248">
    <property type="protein sequence ID" value="BAY97759.1"/>
    <property type="molecule type" value="Genomic_DNA"/>
</dbReference>
<dbReference type="InterPro" id="IPR005467">
    <property type="entry name" value="His_kinase_dom"/>
</dbReference>
<dbReference type="FunFam" id="3.30.565.10:FF:000010">
    <property type="entry name" value="Sensor histidine kinase RcsC"/>
    <property type="match status" value="1"/>
</dbReference>
<evidence type="ECO:0000256" key="9">
    <source>
        <dbReference type="PROSITE-ProRule" id="PRU00169"/>
    </source>
</evidence>
<dbReference type="Pfam" id="PF00072">
    <property type="entry name" value="Response_reg"/>
    <property type="match status" value="2"/>
</dbReference>
<dbReference type="KEGG" id="ttq:NIES37_17040"/>
<reference evidence="15 16" key="1">
    <citation type="submission" date="2017-06" db="EMBL/GenBank/DDBJ databases">
        <title>Genome sequencing of cyanobaciteial culture collection at National Institute for Environmental Studies (NIES).</title>
        <authorList>
            <person name="Hirose Y."/>
            <person name="Shimura Y."/>
            <person name="Fujisawa T."/>
            <person name="Nakamura Y."/>
            <person name="Kawachi M."/>
        </authorList>
    </citation>
    <scope>NUCLEOTIDE SEQUENCE [LARGE SCALE GENOMIC DNA]</scope>
    <source>
        <strain evidence="15 16">NIES-37</strain>
    </source>
</reference>
<dbReference type="Proteomes" id="UP000218785">
    <property type="component" value="Chromosome"/>
</dbReference>
<dbReference type="SUPFAM" id="SSF52172">
    <property type="entry name" value="CheY-like"/>
    <property type="match status" value="2"/>
</dbReference>
<dbReference type="FunFam" id="3.30.450.20:FF:000099">
    <property type="entry name" value="Sensory box sensor histidine kinase"/>
    <property type="match status" value="1"/>
</dbReference>
<feature type="domain" description="Phytochrome chromophore attachment site" evidence="10">
    <location>
        <begin position="436"/>
        <end position="572"/>
    </location>
</feature>
<comment type="catalytic activity">
    <reaction evidence="1">
        <text>ATP + protein L-histidine = ADP + protein N-phospho-L-histidine.</text>
        <dbReference type="EC" id="2.7.13.3"/>
    </reaction>
</comment>
<evidence type="ECO:0000259" key="12">
    <source>
        <dbReference type="PROSITE" id="PS50110"/>
    </source>
</evidence>
<evidence type="ECO:0000256" key="2">
    <source>
        <dbReference type="ARBA" id="ARBA00006402"/>
    </source>
</evidence>
<organism evidence="15 16">
    <name type="scientific">Tolypothrix tenuis PCC 7101</name>
    <dbReference type="NCBI Taxonomy" id="231146"/>
    <lineage>
        <taxon>Bacteria</taxon>
        <taxon>Bacillati</taxon>
        <taxon>Cyanobacteriota</taxon>
        <taxon>Cyanophyceae</taxon>
        <taxon>Nostocales</taxon>
        <taxon>Tolypothrichaceae</taxon>
        <taxon>Tolypothrix</taxon>
    </lineage>
</organism>
<dbReference type="InterPro" id="IPR035965">
    <property type="entry name" value="PAS-like_dom_sf"/>
</dbReference>
<protein>
    <recommendedName>
        <fullName evidence="8">Circadian input-output histidine kinase CikA</fullName>
        <ecNumber evidence="3">2.7.13.3</ecNumber>
    </recommendedName>
</protein>
<feature type="domain" description="PAC" evidence="14">
    <location>
        <begin position="676"/>
        <end position="728"/>
    </location>
</feature>
<dbReference type="PRINTS" id="PR00344">
    <property type="entry name" value="BCTRLSENSOR"/>
</dbReference>
<dbReference type="CDD" id="cd00130">
    <property type="entry name" value="PAS"/>
    <property type="match status" value="3"/>
</dbReference>
<dbReference type="CDD" id="cd00156">
    <property type="entry name" value="REC"/>
    <property type="match status" value="1"/>
</dbReference>
<evidence type="ECO:0000256" key="4">
    <source>
        <dbReference type="ARBA" id="ARBA00022553"/>
    </source>
</evidence>
<dbReference type="Gene3D" id="3.30.450.20">
    <property type="entry name" value="PAS domain"/>
    <property type="match status" value="3"/>
</dbReference>
<dbReference type="PANTHER" id="PTHR43547">
    <property type="entry name" value="TWO-COMPONENT HISTIDINE KINASE"/>
    <property type="match status" value="1"/>
</dbReference>
<dbReference type="Pfam" id="PF08447">
    <property type="entry name" value="PAS_3"/>
    <property type="match status" value="2"/>
</dbReference>
<dbReference type="InterPro" id="IPR016132">
    <property type="entry name" value="Phyto_chromo_attachment"/>
</dbReference>
<dbReference type="SUPFAM" id="SSF47384">
    <property type="entry name" value="Homodimeric domain of signal transducing histidine kinase"/>
    <property type="match status" value="1"/>
</dbReference>
<feature type="modified residue" description="4-aspartylphosphate" evidence="9">
    <location>
        <position position="209"/>
    </location>
</feature>
<feature type="domain" description="Histidine kinase" evidence="11">
    <location>
        <begin position="753"/>
        <end position="971"/>
    </location>
</feature>
<dbReference type="InterPro" id="IPR003018">
    <property type="entry name" value="GAF"/>
</dbReference>
<keyword evidence="16" id="KW-1185">Reference proteome</keyword>
<dbReference type="PANTHER" id="PTHR43547:SF2">
    <property type="entry name" value="HYBRID SIGNAL TRANSDUCTION HISTIDINE KINASE C"/>
    <property type="match status" value="1"/>
</dbReference>
<evidence type="ECO:0000313" key="16">
    <source>
        <dbReference type="Proteomes" id="UP000218785"/>
    </source>
</evidence>
<comment type="similarity">
    <text evidence="2">In the N-terminal section; belongs to the phytochrome family.</text>
</comment>
<dbReference type="Gene3D" id="1.10.287.130">
    <property type="match status" value="1"/>
</dbReference>
<proteinExistence type="inferred from homology"/>
<evidence type="ECO:0000259" key="10">
    <source>
        <dbReference type="PROSITE" id="PS50046"/>
    </source>
</evidence>
<feature type="domain" description="Response regulatory" evidence="12">
    <location>
        <begin position="157"/>
        <end position="276"/>
    </location>
</feature>
<dbReference type="SMART" id="SM00388">
    <property type="entry name" value="HisKA"/>
    <property type="match status" value="1"/>
</dbReference>
<evidence type="ECO:0000259" key="14">
    <source>
        <dbReference type="PROSITE" id="PS50113"/>
    </source>
</evidence>
<dbReference type="Pfam" id="PF01590">
    <property type="entry name" value="GAF"/>
    <property type="match status" value="1"/>
</dbReference>
<evidence type="ECO:0000256" key="3">
    <source>
        <dbReference type="ARBA" id="ARBA00012438"/>
    </source>
</evidence>
<gene>
    <name evidence="15" type="ORF">NIES37_17040</name>
</gene>
<dbReference type="InterPro" id="IPR036890">
    <property type="entry name" value="HATPase_C_sf"/>
</dbReference>
<dbReference type="Pfam" id="PF13426">
    <property type="entry name" value="PAS_9"/>
    <property type="match status" value="1"/>
</dbReference>
<dbReference type="InterPro" id="IPR001610">
    <property type="entry name" value="PAC"/>
</dbReference>
<dbReference type="SUPFAM" id="SSF55785">
    <property type="entry name" value="PYP-like sensor domain (PAS domain)"/>
    <property type="match status" value="3"/>
</dbReference>
<sequence length="1119" mass="125170">MVSQVPERVNRDFLNQPVISASSEAGMVFYLADGKIQACNAAAEKILGFTLQQIPGCTSFNHLSPAIHEDGSPFDGETHPVKVALQTAQPVLGVVMGIYHSNGELIWIKIDAQPLFQANNPSPWAVVTTFCDITAQKHSDHQATAVLAIPAEQAQHTILIVEDCAEDRIIYQRYLRRDSEHNYKILEAETGEEALEICQLYQPDVVLLDYRLPDFEGVEFLENLKFQSNGNSPPVIVVTGQGNEAIAVQILKAGAEDYLIKGLITPDDLQFTVECAINKAQLRMRLQQSEVRLHLALEASRQGIWEWNIQTGKVVWSEHLERLYGMSPGSFEGTYEAWERRIHPDDRHSVIEILNRALATGSDYQVEYRILLPNGLVRWLGCWGRVFYQEIGQPVQIAGTAQDISDRKQIEVERQQQFERERLVAQITQQIHQSLNLDEILHTTAHLTRQVLNCDRVLIFHINADSSGTVVAESVGAEWTAILASTITDPCFDSSYTNLYQQGRVLAIADIYTAGFQECHIELLAQFQVRANLVVPILQGDHLWGLLIAHHCAAPRSWQTSDIELLQQLARQVAIAIQQAVLYQQAQTELADRRKAELALRQSEERYRYLAELIPQLVWTANGEGTLLDVNQRWSNFTGLTLAQAKIYGWQGIVHPEDIPILGEQWKFAQRDGSHYQAEGRIRRFDGVYCWHLHQAVPLKNESGQVIKWFGTATDIDDQKQLEQERAKALAHEKLAREEAERANRIKDEFLAVLSHELRSPLNPILGWVQLLQGRKMDEARTAQALATIERNAKLQAQLIEDLLDISRIMRGKLTLKAAPVSLVFVITAALETVRLAAEAKSIHMVVSLDPEVSKVSGDAARLQQAVWNLLSNAVKFTPIGGRVEVKLTQVNSQAQIQVIDTGKGINPEFLPHVFEYFRQEDGSTTRQFGGLGLGLAIARQIVEMHGGTIWAASSGEGEGACFIIQLPLLKEENSNEQIQPSHVSPLPQLPLAGIRTLVVDDNADTRELLAFLLQENGAIVRAIASAIDAWQELEQFQPDILLSDIGMPEIDGYTLIRHIRNLQAKQQKPPIPAIALTAYAGESDKEQAINAGFQRHIAKPIDSKSVIAIVLELLRERN</sequence>
<dbReference type="Pfam" id="PF02518">
    <property type="entry name" value="HATPase_c"/>
    <property type="match status" value="1"/>
</dbReference>
<feature type="domain" description="PAS" evidence="13">
    <location>
        <begin position="289"/>
        <end position="361"/>
    </location>
</feature>
<dbReference type="GO" id="GO:0000155">
    <property type="term" value="F:phosphorelay sensor kinase activity"/>
    <property type="evidence" value="ECO:0007669"/>
    <property type="project" value="InterPro"/>
</dbReference>
<keyword evidence="4 9" id="KW-0597">Phosphoprotein</keyword>
<accession>A0A1Z4MW97</accession>
<dbReference type="CDD" id="cd16922">
    <property type="entry name" value="HATPase_EvgS-ArcB-TorS-like"/>
    <property type="match status" value="1"/>
</dbReference>
<dbReference type="SMART" id="SM00086">
    <property type="entry name" value="PAC"/>
    <property type="match status" value="3"/>
</dbReference>
<feature type="domain" description="PAC" evidence="14">
    <location>
        <begin position="364"/>
        <end position="416"/>
    </location>
</feature>
<feature type="domain" description="Response regulatory" evidence="12">
    <location>
        <begin position="996"/>
        <end position="1115"/>
    </location>
</feature>
<dbReference type="PROSITE" id="PS50110">
    <property type="entry name" value="RESPONSE_REGULATORY"/>
    <property type="match status" value="2"/>
</dbReference>
<evidence type="ECO:0000256" key="8">
    <source>
        <dbReference type="ARBA" id="ARBA00074306"/>
    </source>
</evidence>
<keyword evidence="5" id="KW-0808">Transferase</keyword>
<dbReference type="Gene3D" id="3.30.565.10">
    <property type="entry name" value="Histidine kinase-like ATPase, C-terminal domain"/>
    <property type="match status" value="1"/>
</dbReference>
<dbReference type="InterPro" id="IPR000014">
    <property type="entry name" value="PAS"/>
</dbReference>
<dbReference type="CDD" id="cd00082">
    <property type="entry name" value="HisKA"/>
    <property type="match status" value="1"/>
</dbReference>
<keyword evidence="7" id="KW-0902">Two-component regulatory system</keyword>
<feature type="modified residue" description="4-aspartylphosphate" evidence="9">
    <location>
        <position position="1045"/>
    </location>
</feature>
<dbReference type="CDD" id="cd17580">
    <property type="entry name" value="REC_2_DhkD-like"/>
    <property type="match status" value="1"/>
</dbReference>
<dbReference type="AlphaFoldDB" id="A0A1Z4MW97"/>
<dbReference type="SMART" id="SM00448">
    <property type="entry name" value="REC"/>
    <property type="match status" value="2"/>
</dbReference>
<dbReference type="SUPFAM" id="SSF55874">
    <property type="entry name" value="ATPase domain of HSP90 chaperone/DNA topoisomerase II/histidine kinase"/>
    <property type="match status" value="1"/>
</dbReference>
<evidence type="ECO:0000259" key="11">
    <source>
        <dbReference type="PROSITE" id="PS50109"/>
    </source>
</evidence>
<dbReference type="InterPro" id="IPR036097">
    <property type="entry name" value="HisK_dim/P_sf"/>
</dbReference>
<evidence type="ECO:0000256" key="5">
    <source>
        <dbReference type="ARBA" id="ARBA00022679"/>
    </source>
</evidence>
<dbReference type="NCBIfam" id="TIGR00229">
    <property type="entry name" value="sensory_box"/>
    <property type="match status" value="2"/>
</dbReference>
<dbReference type="SMART" id="SM00387">
    <property type="entry name" value="HATPase_c"/>
    <property type="match status" value="1"/>
</dbReference>
<dbReference type="PROSITE" id="PS50112">
    <property type="entry name" value="PAS"/>
    <property type="match status" value="1"/>
</dbReference>
<dbReference type="Pfam" id="PF00512">
    <property type="entry name" value="HisKA"/>
    <property type="match status" value="1"/>
</dbReference>
<dbReference type="InterPro" id="IPR029016">
    <property type="entry name" value="GAF-like_dom_sf"/>
</dbReference>
<evidence type="ECO:0000259" key="13">
    <source>
        <dbReference type="PROSITE" id="PS50112"/>
    </source>
</evidence>
<dbReference type="Gene3D" id="3.40.50.2300">
    <property type="match status" value="2"/>
</dbReference>
<dbReference type="PROSITE" id="PS50046">
    <property type="entry name" value="PHYTOCHROME_2"/>
    <property type="match status" value="1"/>
</dbReference>
<dbReference type="SMART" id="SM00065">
    <property type="entry name" value="GAF"/>
    <property type="match status" value="1"/>
</dbReference>
<dbReference type="RefSeq" id="WP_190445969.1">
    <property type="nucleotide sequence ID" value="NZ_CAWNJS010000001.1"/>
</dbReference>
<dbReference type="InterPro" id="IPR003594">
    <property type="entry name" value="HATPase_dom"/>
</dbReference>
<dbReference type="SUPFAM" id="SSF55781">
    <property type="entry name" value="GAF domain-like"/>
    <property type="match status" value="1"/>
</dbReference>
<name>A0A1Z4MW97_9CYAN</name>
<dbReference type="InterPro" id="IPR004358">
    <property type="entry name" value="Sig_transdc_His_kin-like_C"/>
</dbReference>
<evidence type="ECO:0000256" key="7">
    <source>
        <dbReference type="ARBA" id="ARBA00023012"/>
    </source>
</evidence>
<dbReference type="PROSITE" id="PS50113">
    <property type="entry name" value="PAC"/>
    <property type="match status" value="2"/>
</dbReference>
<dbReference type="SMART" id="SM00091">
    <property type="entry name" value="PAS"/>
    <property type="match status" value="3"/>
</dbReference>
<dbReference type="Gene3D" id="3.30.450.40">
    <property type="match status" value="2"/>
</dbReference>